<dbReference type="EMBL" id="VJXY01000004">
    <property type="protein sequence ID" value="MBD6615426.1"/>
    <property type="molecule type" value="Genomic_DNA"/>
</dbReference>
<organism evidence="2 3">
    <name type="scientific">Komarekiella delphini-convector SJRDD-AB1</name>
    <dbReference type="NCBI Taxonomy" id="2593771"/>
    <lineage>
        <taxon>Bacteria</taxon>
        <taxon>Bacillati</taxon>
        <taxon>Cyanobacteriota</taxon>
        <taxon>Cyanophyceae</taxon>
        <taxon>Nostocales</taxon>
        <taxon>Nostocaceae</taxon>
        <taxon>Komarekiella</taxon>
        <taxon>Komarekiella delphini-convector</taxon>
    </lineage>
</organism>
<comment type="caution">
    <text evidence="2">The sequence shown here is derived from an EMBL/GenBank/DDBJ whole genome shotgun (WGS) entry which is preliminary data.</text>
</comment>
<reference evidence="2" key="1">
    <citation type="submission" date="2019-07" db="EMBL/GenBank/DDBJ databases">
        <title>Toxilogical consequences of a new and cryptic species of cyanobacteria (Komarekiella delphini-convector) recovered from the epidermis of a bottlenose dolphin and 1500 ft. in the air.</title>
        <authorList>
            <person name="Brown A.O."/>
            <person name="Dvorak P."/>
            <person name="Villanueva C.D."/>
            <person name="Foss A.J."/>
            <person name="Garvey A.D."/>
            <person name="Gibson Q.A."/>
            <person name="Johansen J.R."/>
            <person name="Casamatta D.A."/>
        </authorList>
    </citation>
    <scope>NUCLEOTIDE SEQUENCE</scope>
    <source>
        <strain evidence="2">SJRDD-AB1</strain>
    </source>
</reference>
<evidence type="ECO:0000313" key="2">
    <source>
        <dbReference type="EMBL" id="MBD6615426.1"/>
    </source>
</evidence>
<keyword evidence="1" id="KW-0472">Membrane</keyword>
<keyword evidence="1" id="KW-1133">Transmembrane helix</keyword>
<proteinExistence type="predicted"/>
<feature type="transmembrane region" description="Helical" evidence="1">
    <location>
        <begin position="109"/>
        <end position="136"/>
    </location>
</feature>
<keyword evidence="3" id="KW-1185">Reference proteome</keyword>
<dbReference type="RefSeq" id="WP_191756661.1">
    <property type="nucleotide sequence ID" value="NZ_VJXY01000004.1"/>
</dbReference>
<protein>
    <submittedName>
        <fullName evidence="2">Uncharacterized protein</fullName>
    </submittedName>
</protein>
<accession>A0AA40SUC5</accession>
<feature type="transmembrane region" description="Helical" evidence="1">
    <location>
        <begin position="58"/>
        <end position="76"/>
    </location>
</feature>
<name>A0AA40SUC5_9NOST</name>
<keyword evidence="1" id="KW-0812">Transmembrane</keyword>
<evidence type="ECO:0000313" key="3">
    <source>
        <dbReference type="Proteomes" id="UP001165986"/>
    </source>
</evidence>
<evidence type="ECO:0000256" key="1">
    <source>
        <dbReference type="SAM" id="Phobius"/>
    </source>
</evidence>
<sequence length="141" mass="14907">MQSNPDNSNMFSDLTSQPENALSESFTSKIQQPHSPDIPKLVFFPSLSRIFSGSPGKLIIAGLLLVGILATFFIFSQGSDVCLLSYCLDNPIPAASLGDDFLAFSGGTAALVLLTTLLGTPLLPAVGISAGIWFLLHISLH</sequence>
<dbReference type="AlphaFoldDB" id="A0AA40SUC5"/>
<gene>
    <name evidence="2" type="ORF">FNW02_06095</name>
</gene>
<dbReference type="Proteomes" id="UP001165986">
    <property type="component" value="Unassembled WGS sequence"/>
</dbReference>